<dbReference type="EMBL" id="MU971387">
    <property type="protein sequence ID" value="KAK9236455.1"/>
    <property type="molecule type" value="Genomic_DNA"/>
</dbReference>
<comment type="caution">
    <text evidence="1">The sequence shown here is derived from an EMBL/GenBank/DDBJ whole genome shotgun (WGS) entry which is preliminary data.</text>
</comment>
<gene>
    <name evidence="1" type="ORF">V1525DRAFT_346076</name>
</gene>
<evidence type="ECO:0000313" key="2">
    <source>
        <dbReference type="Proteomes" id="UP001433508"/>
    </source>
</evidence>
<reference evidence="2" key="1">
    <citation type="journal article" date="2024" name="Front. Bioeng. Biotechnol.">
        <title>Genome-scale model development and genomic sequencing of the oleaginous clade Lipomyces.</title>
        <authorList>
            <person name="Czajka J.J."/>
            <person name="Han Y."/>
            <person name="Kim J."/>
            <person name="Mondo S.J."/>
            <person name="Hofstad B.A."/>
            <person name="Robles A."/>
            <person name="Haridas S."/>
            <person name="Riley R."/>
            <person name="LaButti K."/>
            <person name="Pangilinan J."/>
            <person name="Andreopoulos W."/>
            <person name="Lipzen A."/>
            <person name="Yan J."/>
            <person name="Wang M."/>
            <person name="Ng V."/>
            <person name="Grigoriev I.V."/>
            <person name="Spatafora J.W."/>
            <person name="Magnuson J.K."/>
            <person name="Baker S.E."/>
            <person name="Pomraning K.R."/>
        </authorList>
    </citation>
    <scope>NUCLEOTIDE SEQUENCE [LARGE SCALE GENOMIC DNA]</scope>
    <source>
        <strain evidence="2">CBS 7786</strain>
    </source>
</reference>
<feature type="non-terminal residue" evidence="1">
    <location>
        <position position="1"/>
    </location>
</feature>
<proteinExistence type="predicted"/>
<protein>
    <submittedName>
        <fullName evidence="1">Uncharacterized protein</fullName>
    </submittedName>
</protein>
<sequence length="143" mass="16604">KVFLMCDPRREYRNRNHDESTRQRRLTGTRKTKCPFSVAVTESDGQWQVNVRDSEYSHDESVHAHPAGRRDDIQKDGVHDIVYAQMKAGIRARDTVRTLRQIDADMSVTRRDVHDLRAEIKRNELNGPSPIQALQFQLDGLIH</sequence>
<dbReference type="Proteomes" id="UP001433508">
    <property type="component" value="Unassembled WGS sequence"/>
</dbReference>
<accession>A0ACC3SXZ8</accession>
<name>A0ACC3SXZ8_LIPKO</name>
<evidence type="ECO:0000313" key="1">
    <source>
        <dbReference type="EMBL" id="KAK9236455.1"/>
    </source>
</evidence>
<organism evidence="1 2">
    <name type="scientific">Lipomyces kononenkoae</name>
    <name type="common">Yeast</name>
    <dbReference type="NCBI Taxonomy" id="34357"/>
    <lineage>
        <taxon>Eukaryota</taxon>
        <taxon>Fungi</taxon>
        <taxon>Dikarya</taxon>
        <taxon>Ascomycota</taxon>
        <taxon>Saccharomycotina</taxon>
        <taxon>Lipomycetes</taxon>
        <taxon>Lipomycetales</taxon>
        <taxon>Lipomycetaceae</taxon>
        <taxon>Lipomyces</taxon>
    </lineage>
</organism>
<keyword evidence="2" id="KW-1185">Reference proteome</keyword>